<sequence length="144" mass="16546">MFWKIINPFTIAIAGSSFHSLMSQNIVVLYFKGVKTGKDYAVPVSYYEEPKGKLSCVTDRPFIWWRNLLAVENIKILYKGSFIRADISVEYEDNKLIADQLEALCKHSRIDGFFAEVGYKNGEPIRQDVETSAEKMVLMRLLIN</sequence>
<dbReference type="EMBL" id="UINC01052603">
    <property type="protein sequence ID" value="SVB68113.1"/>
    <property type="molecule type" value="Genomic_DNA"/>
</dbReference>
<evidence type="ECO:0008006" key="2">
    <source>
        <dbReference type="Google" id="ProtNLM"/>
    </source>
</evidence>
<protein>
    <recommendedName>
        <fullName evidence="2">DUF385 domain-containing protein</fullName>
    </recommendedName>
</protein>
<gene>
    <name evidence="1" type="ORF">METZ01_LOCUS220967</name>
</gene>
<dbReference type="InterPro" id="IPR012349">
    <property type="entry name" value="Split_barrel_FMN-bd"/>
</dbReference>
<reference evidence="1" key="1">
    <citation type="submission" date="2018-05" db="EMBL/GenBank/DDBJ databases">
        <authorList>
            <person name="Lanie J.A."/>
            <person name="Ng W.-L."/>
            <person name="Kazmierczak K.M."/>
            <person name="Andrzejewski T.M."/>
            <person name="Davidsen T.M."/>
            <person name="Wayne K.J."/>
            <person name="Tettelin H."/>
            <person name="Glass J.I."/>
            <person name="Rusch D."/>
            <person name="Podicherti R."/>
            <person name="Tsui H.-C.T."/>
            <person name="Winkler M.E."/>
        </authorList>
    </citation>
    <scope>NUCLEOTIDE SEQUENCE</scope>
</reference>
<proteinExistence type="predicted"/>
<evidence type="ECO:0000313" key="1">
    <source>
        <dbReference type="EMBL" id="SVB68113.1"/>
    </source>
</evidence>
<organism evidence="1">
    <name type="scientific">marine metagenome</name>
    <dbReference type="NCBI Taxonomy" id="408172"/>
    <lineage>
        <taxon>unclassified sequences</taxon>
        <taxon>metagenomes</taxon>
        <taxon>ecological metagenomes</taxon>
    </lineage>
</organism>
<accession>A0A382G0L9</accession>
<name>A0A382G0L9_9ZZZZ</name>
<dbReference type="AlphaFoldDB" id="A0A382G0L9"/>
<dbReference type="Gene3D" id="2.30.110.10">
    <property type="entry name" value="Electron Transport, Fmn-binding Protein, Chain A"/>
    <property type="match status" value="1"/>
</dbReference>